<dbReference type="Proteomes" id="UP001499987">
    <property type="component" value="Unassembled WGS sequence"/>
</dbReference>
<evidence type="ECO:0000313" key="3">
    <source>
        <dbReference type="Proteomes" id="UP001499987"/>
    </source>
</evidence>
<reference evidence="3" key="1">
    <citation type="journal article" date="2019" name="Int. J. Syst. Evol. Microbiol.">
        <title>The Global Catalogue of Microorganisms (GCM) 10K type strain sequencing project: providing services to taxonomists for standard genome sequencing and annotation.</title>
        <authorList>
            <consortium name="The Broad Institute Genomics Platform"/>
            <consortium name="The Broad Institute Genome Sequencing Center for Infectious Disease"/>
            <person name="Wu L."/>
            <person name="Ma J."/>
        </authorList>
    </citation>
    <scope>NUCLEOTIDE SEQUENCE [LARGE SCALE GENOMIC DNA]</scope>
    <source>
        <strain evidence="3">JCM 13002</strain>
    </source>
</reference>
<organism evidence="2 3">
    <name type="scientific">Kitasatospora arboriphila</name>
    <dbReference type="NCBI Taxonomy" id="258052"/>
    <lineage>
        <taxon>Bacteria</taxon>
        <taxon>Bacillati</taxon>
        <taxon>Actinomycetota</taxon>
        <taxon>Actinomycetes</taxon>
        <taxon>Kitasatosporales</taxon>
        <taxon>Streptomycetaceae</taxon>
        <taxon>Kitasatospora</taxon>
    </lineage>
</organism>
<sequence length="109" mass="11056">MLPRRAAPSGRWADGEVGPVEAGARDVEAAGAAAAVLEVGAAVAFGDDLLLFLLGDAAGFTAIARTGCGPPASRWFRPARDGGGRTRPPVQRGAIGRTARAGSSGRFLR</sequence>
<protein>
    <submittedName>
        <fullName evidence="2">Uncharacterized protein</fullName>
    </submittedName>
</protein>
<gene>
    <name evidence="2" type="ORF">GCM10009663_62990</name>
</gene>
<evidence type="ECO:0000313" key="2">
    <source>
        <dbReference type="EMBL" id="GAA1113600.1"/>
    </source>
</evidence>
<keyword evidence="3" id="KW-1185">Reference proteome</keyword>
<dbReference type="EMBL" id="BAAALD010000089">
    <property type="protein sequence ID" value="GAA1113600.1"/>
    <property type="molecule type" value="Genomic_DNA"/>
</dbReference>
<name>A0ABP4ER17_9ACTN</name>
<feature type="region of interest" description="Disordered" evidence="1">
    <location>
        <begin position="74"/>
        <end position="109"/>
    </location>
</feature>
<proteinExistence type="predicted"/>
<accession>A0ABP4ER17</accession>
<evidence type="ECO:0000256" key="1">
    <source>
        <dbReference type="SAM" id="MobiDB-lite"/>
    </source>
</evidence>
<comment type="caution">
    <text evidence="2">The sequence shown here is derived from an EMBL/GenBank/DDBJ whole genome shotgun (WGS) entry which is preliminary data.</text>
</comment>